<keyword evidence="2" id="KW-1185">Reference proteome</keyword>
<evidence type="ECO:0000313" key="2">
    <source>
        <dbReference type="Proteomes" id="UP001331761"/>
    </source>
</evidence>
<dbReference type="EMBL" id="WIXE01017653">
    <property type="protein sequence ID" value="KAK5971548.1"/>
    <property type="molecule type" value="Genomic_DNA"/>
</dbReference>
<dbReference type="AlphaFoldDB" id="A0AAN8FIR7"/>
<accession>A0AAN8FIR7</accession>
<evidence type="ECO:0000313" key="1">
    <source>
        <dbReference type="EMBL" id="KAK5971548.1"/>
    </source>
</evidence>
<sequence length="59" mass="6203">VDLHLRAFTRGVLGAFAATAAVMVLDGGGSDYEGERDSSDFSSTKTVATYCGSVHYQTI</sequence>
<gene>
    <name evidence="1" type="ORF">GCK32_022017</name>
</gene>
<protein>
    <submittedName>
        <fullName evidence="1">Uncharacterized protein</fullName>
    </submittedName>
</protein>
<proteinExistence type="predicted"/>
<comment type="caution">
    <text evidence="1">The sequence shown here is derived from an EMBL/GenBank/DDBJ whole genome shotgun (WGS) entry which is preliminary data.</text>
</comment>
<dbReference type="Proteomes" id="UP001331761">
    <property type="component" value="Unassembled WGS sequence"/>
</dbReference>
<organism evidence="1 2">
    <name type="scientific">Trichostrongylus colubriformis</name>
    <name type="common">Black scour worm</name>
    <dbReference type="NCBI Taxonomy" id="6319"/>
    <lineage>
        <taxon>Eukaryota</taxon>
        <taxon>Metazoa</taxon>
        <taxon>Ecdysozoa</taxon>
        <taxon>Nematoda</taxon>
        <taxon>Chromadorea</taxon>
        <taxon>Rhabditida</taxon>
        <taxon>Rhabditina</taxon>
        <taxon>Rhabditomorpha</taxon>
        <taxon>Strongyloidea</taxon>
        <taxon>Trichostrongylidae</taxon>
        <taxon>Trichostrongylus</taxon>
    </lineage>
</organism>
<reference evidence="1 2" key="1">
    <citation type="submission" date="2019-10" db="EMBL/GenBank/DDBJ databases">
        <title>Assembly and Annotation for the nematode Trichostrongylus colubriformis.</title>
        <authorList>
            <person name="Martin J."/>
        </authorList>
    </citation>
    <scope>NUCLEOTIDE SEQUENCE [LARGE SCALE GENOMIC DNA]</scope>
    <source>
        <strain evidence="1">G859</strain>
        <tissue evidence="1">Whole worm</tissue>
    </source>
</reference>
<feature type="non-terminal residue" evidence="1">
    <location>
        <position position="1"/>
    </location>
</feature>
<name>A0AAN8FIR7_TRICO</name>